<feature type="compositionally biased region" description="Low complexity" evidence="1">
    <location>
        <begin position="445"/>
        <end position="467"/>
    </location>
</feature>
<dbReference type="Pfam" id="PF00782">
    <property type="entry name" value="DSPc"/>
    <property type="match status" value="1"/>
</dbReference>
<dbReference type="Gene3D" id="3.90.190.10">
    <property type="entry name" value="Protein tyrosine phosphatase superfamily"/>
    <property type="match status" value="1"/>
</dbReference>
<proteinExistence type="predicted"/>
<dbReference type="PROSITE" id="PS50054">
    <property type="entry name" value="TYR_PHOSPHATASE_DUAL"/>
    <property type="match status" value="1"/>
</dbReference>
<dbReference type="PANTHER" id="PTHR46653">
    <property type="entry name" value="SPECIFICITY PROTEIN PHOSPHATASE, PUTATIVE-RELATED"/>
    <property type="match status" value="1"/>
</dbReference>
<dbReference type="Proteomes" id="UP001230188">
    <property type="component" value="Unassembled WGS sequence"/>
</dbReference>
<accession>A0AAD7XMH7</accession>
<dbReference type="PANTHER" id="PTHR46653:SF1">
    <property type="entry name" value="SPECIFICITY PROTEIN PHOSPHATASE, PUTATIVE-RELATED"/>
    <property type="match status" value="1"/>
</dbReference>
<gene>
    <name evidence="3" type="ORF">CTAYLR_009320</name>
</gene>
<reference evidence="3" key="1">
    <citation type="submission" date="2023-01" db="EMBL/GenBank/DDBJ databases">
        <title>Metagenome sequencing of chrysophaentin producing Chrysophaeum taylorii.</title>
        <authorList>
            <person name="Davison J."/>
            <person name="Bewley C."/>
        </authorList>
    </citation>
    <scope>NUCLEOTIDE SEQUENCE</scope>
    <source>
        <strain evidence="3">NIES-1699</strain>
    </source>
</reference>
<evidence type="ECO:0000259" key="2">
    <source>
        <dbReference type="PROSITE" id="PS50054"/>
    </source>
</evidence>
<dbReference type="SUPFAM" id="SSF52799">
    <property type="entry name" value="(Phosphotyrosine protein) phosphatases II"/>
    <property type="match status" value="1"/>
</dbReference>
<dbReference type="CDD" id="cd14498">
    <property type="entry name" value="DSP"/>
    <property type="match status" value="1"/>
</dbReference>
<feature type="compositionally biased region" description="Basic residues" evidence="1">
    <location>
        <begin position="343"/>
        <end position="352"/>
    </location>
</feature>
<feature type="domain" description="Tyrosine-protein phosphatase" evidence="2">
    <location>
        <begin position="1"/>
        <end position="165"/>
    </location>
</feature>
<name>A0AAD7XMH7_9STRA</name>
<keyword evidence="4" id="KW-1185">Reference proteome</keyword>
<dbReference type="AlphaFoldDB" id="A0AAD7XMH7"/>
<evidence type="ECO:0000313" key="4">
    <source>
        <dbReference type="Proteomes" id="UP001230188"/>
    </source>
</evidence>
<dbReference type="InterPro" id="IPR000340">
    <property type="entry name" value="Dual-sp_phosphatase_cat-dom"/>
</dbReference>
<dbReference type="SMART" id="SM00195">
    <property type="entry name" value="DSPc"/>
    <property type="match status" value="1"/>
</dbReference>
<sequence>MAKLKDGFFIGDAASSQDFEFRQSNKIDYIINCAGFQLPNLWAEYGVQYLTFNWRDEDDYNLFDAGHDNDPNYEYFERRNNPTHSLVVQQIVGFVDEALHEGASVLVHSLQGTSRCVSCCAVYFMAKYHWGVEKSIAFIESKRITAAPNLGFCKQLRGLDQRLQFLRTARFARLPPAERQEALEIAHARLVEWKVVPRDDDRDDDFFRAADDEQLLINSYLNSIGADPMSFVPDAPSHMLPDRVATKLRWLDDVACDAAAIARPVSRQRAPSDDWSPISILKRADERPETPWEAASWRTLARNESIARLQRPPTRAQRGGGCVRPRSAPSSSEPQVAWDAAPRRGRTQKPSRTKATTRTADSIFYGAPSLSMPRPSTAETRRKKPLDARRSARASKSQDLLAKKLEECGIWTSPDLVVCGMKSSTMRLGEDRPATASGRWAQTRTPYDTSTTTSSYGDPPGISSSSSMTGTATARW</sequence>
<organism evidence="3 4">
    <name type="scientific">Chrysophaeum taylorii</name>
    <dbReference type="NCBI Taxonomy" id="2483200"/>
    <lineage>
        <taxon>Eukaryota</taxon>
        <taxon>Sar</taxon>
        <taxon>Stramenopiles</taxon>
        <taxon>Ochrophyta</taxon>
        <taxon>Pelagophyceae</taxon>
        <taxon>Pelagomonadales</taxon>
        <taxon>Pelagomonadaceae</taxon>
        <taxon>Chrysophaeum</taxon>
    </lineage>
</organism>
<dbReference type="InterPro" id="IPR020422">
    <property type="entry name" value="TYR_PHOSPHATASE_DUAL_dom"/>
</dbReference>
<protein>
    <recommendedName>
        <fullName evidence="2">Tyrosine-protein phosphatase domain-containing protein</fullName>
    </recommendedName>
</protein>
<dbReference type="EMBL" id="JAQMWT010000278">
    <property type="protein sequence ID" value="KAJ8606387.1"/>
    <property type="molecule type" value="Genomic_DNA"/>
</dbReference>
<evidence type="ECO:0000313" key="3">
    <source>
        <dbReference type="EMBL" id="KAJ8606387.1"/>
    </source>
</evidence>
<dbReference type="InterPro" id="IPR029021">
    <property type="entry name" value="Prot-tyrosine_phosphatase-like"/>
</dbReference>
<evidence type="ECO:0000256" key="1">
    <source>
        <dbReference type="SAM" id="MobiDB-lite"/>
    </source>
</evidence>
<comment type="caution">
    <text evidence="3">The sequence shown here is derived from an EMBL/GenBank/DDBJ whole genome shotgun (WGS) entry which is preliminary data.</text>
</comment>
<feature type="region of interest" description="Disordered" evidence="1">
    <location>
        <begin position="428"/>
        <end position="476"/>
    </location>
</feature>
<feature type="region of interest" description="Disordered" evidence="1">
    <location>
        <begin position="303"/>
        <end position="397"/>
    </location>
</feature>